<evidence type="ECO:0000313" key="3">
    <source>
        <dbReference type="Proteomes" id="UP000192731"/>
    </source>
</evidence>
<dbReference type="AlphaFoldDB" id="A0A1W1VT54"/>
<dbReference type="InterPro" id="IPR036112">
    <property type="entry name" value="ComA_synth_sf"/>
</dbReference>
<protein>
    <submittedName>
        <fullName evidence="2">Phosphosulfolactate synthase</fullName>
    </submittedName>
</protein>
<name>A0A1W1VT54_DESTI</name>
<sequence length="275" mass="30943">MFEKGAWSDIISLPLGNRANKPRNKGLTMVIDKGLGLKDTKDLLEVSSEYIDFLKLGFGTAAFYSKKVLEKKIDLAHKFDVAVYPGGTFLEVAFYQGKIKSFLDRSKKLGFEYVEVSDGTITLKPEERKGIIQMALDRDLKVITEVGKKDVNQQMSIYGLFSQVRKDLEWGAYKVIVEGRENGKGVSLYDNEGNIVINDLEELMSNVDNLDDIIWEAPLKEQQTEFITRIGSNVNIGNIPTSEVLSLEALRTGLRGDTLEFYLSSKGMKRLHRST</sequence>
<keyword evidence="3" id="KW-1185">Reference proteome</keyword>
<organism evidence="2 3">
    <name type="scientific">Desulfonispora thiosulfatigenes DSM 11270</name>
    <dbReference type="NCBI Taxonomy" id="656914"/>
    <lineage>
        <taxon>Bacteria</taxon>
        <taxon>Bacillati</taxon>
        <taxon>Bacillota</taxon>
        <taxon>Clostridia</taxon>
        <taxon>Eubacteriales</taxon>
        <taxon>Peptococcaceae</taxon>
        <taxon>Desulfonispora</taxon>
    </lineage>
</organism>
<accession>A0A1W1VT54</accession>
<dbReference type="Pfam" id="PF02679">
    <property type="entry name" value="ComA"/>
    <property type="match status" value="1"/>
</dbReference>
<dbReference type="STRING" id="656914.SAMN00017405_2311"/>
<dbReference type="Gene3D" id="3.20.20.70">
    <property type="entry name" value="Aldolase class I"/>
    <property type="match status" value="1"/>
</dbReference>
<dbReference type="PANTHER" id="PTHR48413">
    <property type="match status" value="1"/>
</dbReference>
<dbReference type="EMBL" id="FWWT01000024">
    <property type="protein sequence ID" value="SMB96547.1"/>
    <property type="molecule type" value="Genomic_DNA"/>
</dbReference>
<gene>
    <name evidence="2" type="ORF">SAMN00017405_2311</name>
</gene>
<evidence type="ECO:0000313" key="2">
    <source>
        <dbReference type="EMBL" id="SMB96547.1"/>
    </source>
</evidence>
<dbReference type="SUPFAM" id="SSF102110">
    <property type="entry name" value="(2r)-phospho-3-sulfolactate synthase ComA"/>
    <property type="match status" value="1"/>
</dbReference>
<dbReference type="RefSeq" id="WP_084054425.1">
    <property type="nucleotide sequence ID" value="NZ_FWWT01000024.1"/>
</dbReference>
<proteinExistence type="inferred from homology"/>
<dbReference type="Proteomes" id="UP000192731">
    <property type="component" value="Unassembled WGS sequence"/>
</dbReference>
<comment type="similarity">
    <text evidence="1">Belongs to the phosphosulfolactate synthase family.</text>
</comment>
<dbReference type="InterPro" id="IPR013785">
    <property type="entry name" value="Aldolase_TIM"/>
</dbReference>
<dbReference type="PANTHER" id="PTHR48413:SF1">
    <property type="entry name" value="PROTEIN HEAT-STRESS-ASSOCIATED 32"/>
    <property type="match status" value="1"/>
</dbReference>
<evidence type="ECO:0000256" key="1">
    <source>
        <dbReference type="ARBA" id="ARBA00010424"/>
    </source>
</evidence>
<dbReference type="InterPro" id="IPR003830">
    <property type="entry name" value="ComA_synth"/>
</dbReference>
<reference evidence="2 3" key="1">
    <citation type="submission" date="2017-04" db="EMBL/GenBank/DDBJ databases">
        <authorList>
            <person name="Afonso C.L."/>
            <person name="Miller P.J."/>
            <person name="Scott M.A."/>
            <person name="Spackman E."/>
            <person name="Goraichik I."/>
            <person name="Dimitrov K.M."/>
            <person name="Suarez D.L."/>
            <person name="Swayne D.E."/>
        </authorList>
    </citation>
    <scope>NUCLEOTIDE SEQUENCE [LARGE SCALE GENOMIC DNA]</scope>
    <source>
        <strain evidence="2 3">DSM 11270</strain>
    </source>
</reference>